<keyword evidence="2" id="KW-0378">Hydrolase</keyword>
<name>A0ABX8CN88_9NOCA</name>
<dbReference type="PANTHER" id="PTHR43784:SF2">
    <property type="entry name" value="GDSL-LIKE LIPASE_ACYLHYDROLASE, PUTATIVE (AFU_ORTHOLOGUE AFUA_2G00820)-RELATED"/>
    <property type="match status" value="1"/>
</dbReference>
<reference evidence="2 3" key="1">
    <citation type="submission" date="2021-04" db="EMBL/GenBank/DDBJ databases">
        <title>Nocardia tengchongensis.</title>
        <authorList>
            <person name="Zhuang k."/>
            <person name="Ran Y."/>
            <person name="Li W."/>
        </authorList>
    </citation>
    <scope>NUCLEOTIDE SEQUENCE [LARGE SCALE GENOMIC DNA]</scope>
    <source>
        <strain evidence="2 3">CFH S0057</strain>
    </source>
</reference>
<dbReference type="InterPro" id="IPR053140">
    <property type="entry name" value="GDSL_Rv0518-like"/>
</dbReference>
<protein>
    <submittedName>
        <fullName evidence="2">SGNH/GDSL hydrolase family protein</fullName>
    </submittedName>
</protein>
<gene>
    <name evidence="2" type="ORF">KHQ06_27410</name>
</gene>
<dbReference type="SUPFAM" id="SSF52266">
    <property type="entry name" value="SGNH hydrolase"/>
    <property type="match status" value="1"/>
</dbReference>
<feature type="domain" description="SGNH hydrolase-type esterase" evidence="1">
    <location>
        <begin position="9"/>
        <end position="181"/>
    </location>
</feature>
<organism evidence="2 3">
    <name type="scientific">Nocardia tengchongensis</name>
    <dbReference type="NCBI Taxonomy" id="2055889"/>
    <lineage>
        <taxon>Bacteria</taxon>
        <taxon>Bacillati</taxon>
        <taxon>Actinomycetota</taxon>
        <taxon>Actinomycetes</taxon>
        <taxon>Mycobacteriales</taxon>
        <taxon>Nocardiaceae</taxon>
        <taxon>Nocardia</taxon>
    </lineage>
</organism>
<keyword evidence="3" id="KW-1185">Reference proteome</keyword>
<dbReference type="Pfam" id="PF13472">
    <property type="entry name" value="Lipase_GDSL_2"/>
    <property type="match status" value="1"/>
</dbReference>
<dbReference type="EMBL" id="CP074371">
    <property type="protein sequence ID" value="QVI19980.1"/>
    <property type="molecule type" value="Genomic_DNA"/>
</dbReference>
<evidence type="ECO:0000259" key="1">
    <source>
        <dbReference type="Pfam" id="PF13472"/>
    </source>
</evidence>
<dbReference type="InterPro" id="IPR036514">
    <property type="entry name" value="SGNH_hydro_sf"/>
</dbReference>
<proteinExistence type="predicted"/>
<dbReference type="CDD" id="cd01832">
    <property type="entry name" value="SGNH_hydrolase_like_1"/>
    <property type="match status" value="1"/>
</dbReference>
<evidence type="ECO:0000313" key="3">
    <source>
        <dbReference type="Proteomes" id="UP000683310"/>
    </source>
</evidence>
<dbReference type="PANTHER" id="PTHR43784">
    <property type="entry name" value="GDSL-LIKE LIPASE/ACYLHYDROLASE, PUTATIVE (AFU_ORTHOLOGUE AFUA_2G00820)-RELATED"/>
    <property type="match status" value="1"/>
</dbReference>
<dbReference type="Proteomes" id="UP000683310">
    <property type="component" value="Chromosome"/>
</dbReference>
<dbReference type="Gene3D" id="3.40.50.1110">
    <property type="entry name" value="SGNH hydrolase"/>
    <property type="match status" value="1"/>
</dbReference>
<accession>A0ABX8CN88</accession>
<sequence>MATIRLTTLGDSFVEGRGDAAPGGGWHGWVPRLADMLWLPADSVRNLGAYQATTQDVVDHQLTRALANKAPVIGVVVGVNDLVGDYDPDRFRRNLTAIFDQTTGMDTVVFTTTYADIPANLPVPETFRALLRDRFAWANDALRETTARTGALCLDVTTVPEWADPAMWSPDGLHPSPRGHEYFARSVAELLAHTTGMALAAA</sequence>
<evidence type="ECO:0000313" key="2">
    <source>
        <dbReference type="EMBL" id="QVI19980.1"/>
    </source>
</evidence>
<dbReference type="InterPro" id="IPR013830">
    <property type="entry name" value="SGNH_hydro"/>
</dbReference>
<dbReference type="GO" id="GO:0016787">
    <property type="term" value="F:hydrolase activity"/>
    <property type="evidence" value="ECO:0007669"/>
    <property type="project" value="UniProtKB-KW"/>
</dbReference>